<reference evidence="5" key="2">
    <citation type="submission" date="2022-01" db="EMBL/GenBank/DDBJ databases">
        <authorList>
            <person name="Yamashiro T."/>
            <person name="Shiraishi A."/>
            <person name="Satake H."/>
            <person name="Nakayama K."/>
        </authorList>
    </citation>
    <scope>NUCLEOTIDE SEQUENCE</scope>
</reference>
<proteinExistence type="predicted"/>
<dbReference type="InterPro" id="IPR025724">
    <property type="entry name" value="GAG-pre-integrase_dom"/>
</dbReference>
<evidence type="ECO:0000313" key="5">
    <source>
        <dbReference type="EMBL" id="GJT24406.1"/>
    </source>
</evidence>
<evidence type="ECO:0000256" key="2">
    <source>
        <dbReference type="SAM" id="MobiDB-lite"/>
    </source>
</evidence>
<accession>A0ABQ5CER6</accession>
<evidence type="ECO:0000259" key="3">
    <source>
        <dbReference type="Pfam" id="PF13976"/>
    </source>
</evidence>
<dbReference type="Pfam" id="PF22936">
    <property type="entry name" value="Pol_BBD"/>
    <property type="match status" value="1"/>
</dbReference>
<evidence type="ECO:0000259" key="4">
    <source>
        <dbReference type="Pfam" id="PF22936"/>
    </source>
</evidence>
<feature type="region of interest" description="Disordered" evidence="2">
    <location>
        <begin position="524"/>
        <end position="548"/>
    </location>
</feature>
<reference evidence="5" key="1">
    <citation type="journal article" date="2022" name="Int. J. Mol. Sci.">
        <title>Draft Genome of Tanacetum Coccineum: Genomic Comparison of Closely Related Tanacetum-Family Plants.</title>
        <authorList>
            <person name="Yamashiro T."/>
            <person name="Shiraishi A."/>
            <person name="Nakayama K."/>
            <person name="Satake H."/>
        </authorList>
    </citation>
    <scope>NUCLEOTIDE SEQUENCE</scope>
</reference>
<dbReference type="InterPro" id="IPR054722">
    <property type="entry name" value="PolX-like_BBD"/>
</dbReference>
<comment type="caution">
    <text evidence="5">The sequence shown here is derived from an EMBL/GenBank/DDBJ whole genome shotgun (WGS) entry which is preliminary data.</text>
</comment>
<keyword evidence="1" id="KW-0175">Coiled coil</keyword>
<feature type="domain" description="GAG-pre-integrase" evidence="3">
    <location>
        <begin position="810"/>
        <end position="882"/>
    </location>
</feature>
<protein>
    <submittedName>
        <fullName evidence="5">Integrase, catalytic region, zinc finger, CCHC-type containing protein</fullName>
    </submittedName>
</protein>
<dbReference type="Proteomes" id="UP001151760">
    <property type="component" value="Unassembled WGS sequence"/>
</dbReference>
<feature type="coiled-coil region" evidence="1">
    <location>
        <begin position="375"/>
        <end position="460"/>
    </location>
</feature>
<gene>
    <name evidence="5" type="ORF">Tco_0894343</name>
</gene>
<evidence type="ECO:0000313" key="6">
    <source>
        <dbReference type="Proteomes" id="UP001151760"/>
    </source>
</evidence>
<feature type="compositionally biased region" description="Basic and acidic residues" evidence="2">
    <location>
        <begin position="524"/>
        <end position="540"/>
    </location>
</feature>
<keyword evidence="6" id="KW-1185">Reference proteome</keyword>
<dbReference type="EMBL" id="BQNB010014133">
    <property type="protein sequence ID" value="GJT24406.1"/>
    <property type="molecule type" value="Genomic_DNA"/>
</dbReference>
<feature type="region of interest" description="Disordered" evidence="2">
    <location>
        <begin position="339"/>
        <end position="358"/>
    </location>
</feature>
<name>A0ABQ5CER6_9ASTR</name>
<organism evidence="5 6">
    <name type="scientific">Tanacetum coccineum</name>
    <dbReference type="NCBI Taxonomy" id="301880"/>
    <lineage>
        <taxon>Eukaryota</taxon>
        <taxon>Viridiplantae</taxon>
        <taxon>Streptophyta</taxon>
        <taxon>Embryophyta</taxon>
        <taxon>Tracheophyta</taxon>
        <taxon>Spermatophyta</taxon>
        <taxon>Magnoliopsida</taxon>
        <taxon>eudicotyledons</taxon>
        <taxon>Gunneridae</taxon>
        <taxon>Pentapetalae</taxon>
        <taxon>asterids</taxon>
        <taxon>campanulids</taxon>
        <taxon>Asterales</taxon>
        <taxon>Asteraceae</taxon>
        <taxon>Asteroideae</taxon>
        <taxon>Anthemideae</taxon>
        <taxon>Anthemidinae</taxon>
        <taxon>Tanacetum</taxon>
    </lineage>
</organism>
<dbReference type="Pfam" id="PF13976">
    <property type="entry name" value="gag_pre-integrs"/>
    <property type="match status" value="1"/>
</dbReference>
<sequence>MEQMLLAKKDEAGFIHSNKQNDFFLADAAQMEELKKLSANICMMVIILPANIKSDEGPSYDFAYISEVQTPSTSYMNPLFTDNNHEQTYHEQPKIINSTIDDDQINSNIIFDDPNVEVNSGSVEHDKNVHDSYELEQLARNAYKEAEKRQMIANKVKQQNVVLTKKHVLELQNAQTVLKHKLNANEDKYLDDVLNLEEKMKKNENVVIKMSQYVQALFMLRLKPLLFYDPKLKHGLGYENPYTLKKVISQNPKLYDASCLHSSKVHVNVCDTEEILEDATKNQIKIENKLKDLIAIEKKQNFHSIDYKKLNALYETFVPQVKLSAEQKYLSSVSTTSETFSNASTSSSPPTTMPNSSKPLKHFYKMETKFENFDLDATSKQNEILNDQLLEATLKHDVEKCELMCSDFVNVTLLDEIEKVKRESIDDQENLNKRIKILEYDKLENDNVSLEFKVQSLIKEHENIKLECQKLFDSIKKTRTQSQKEINELIENVNQKTYAYRDVRAKNQDLLIIISELKEQLKNAKKDDTSVRRPSSRDSSSKNNVLLNTKNHSEREEVHVRTNKKTNVASKKNVFRNRKIVTNVDVKHALKAKDVLCVFYGKNVLTLCHYKCLAKYKLNVHSKVRRALFTTPRTAKPNSVDTTSVVTKTRFTLVTPLSVKNKDSTAFRSTLLFAKEISLSKYTRTEIKTSRKWQKWYETQPNVGWSPNNITANTSPTVVKSRTNVVIQIVLWIIESVCSKHMTGYLKLLKNFVEKFIGTICFGNNHFAAIIGYGDYIHGNITICHAYYVEGLGHNLFIVGKFCDGARKSNLYTISISDMTASSAVCLMSKATLRKSWLWHQRLSHLNFGTINDLTKQDLVDGLSKFKYDKDHQCFAYERGKSKKATHPLKLVPSTHSKLELIHMDLCRPIRVESINGKMPINSAAQITLHNQDTHSLYSIIIEDNEAPPLVSSSEEQISPILNDEADELIQEEDFAELDRNTLLSLYHTLMFKEVESSLTAEDLQNMQVITLVQPSTHV</sequence>
<feature type="domain" description="Retrovirus-related Pol polyprotein from transposon TNT 1-94-like beta-barrel" evidence="4">
    <location>
        <begin position="732"/>
        <end position="802"/>
    </location>
</feature>
<evidence type="ECO:0000256" key="1">
    <source>
        <dbReference type="SAM" id="Coils"/>
    </source>
</evidence>